<dbReference type="GO" id="GO:0008137">
    <property type="term" value="F:NADH dehydrogenase (ubiquinone) activity"/>
    <property type="evidence" value="ECO:0007669"/>
    <property type="project" value="InterPro"/>
</dbReference>
<feature type="transmembrane region" description="Helical" evidence="7">
    <location>
        <begin position="66"/>
        <end position="86"/>
    </location>
</feature>
<keyword evidence="10" id="KW-1185">Reference proteome</keyword>
<keyword evidence="5" id="KW-0560">Oxidoreductase</keyword>
<evidence type="ECO:0000256" key="7">
    <source>
        <dbReference type="SAM" id="Phobius"/>
    </source>
</evidence>
<dbReference type="RefSeq" id="WP_007045284.1">
    <property type="nucleotide sequence ID" value="NZ_JBLRMD010000001.1"/>
</dbReference>
<dbReference type="PANTHER" id="PTHR42682:SF5">
    <property type="entry name" value="HYDROGENASE-4 COMPONENT F"/>
    <property type="match status" value="1"/>
</dbReference>
<sequence>MIGFVFILIGYGTKVGLAPMHIWLSDAHGEAPSPVSAMLSGALLNCAFLPIYRFHALAGHFGLGGIASKMMIILGLFSVFIAAAFMPAQKDYKRLLAYSSIENMGIITLGTGIGGIALLGAIFHMINHSLIKCALFLSTGNMLLQYGTKDISQVRDFFKLLPKTAFAFTLGTMGIAGFPPFGLFLSELLIIFGAFAGHYYAVGFLFILALILVVAGFFKKIIQMCFTELKGDEYIKPIKESFGLSAPSLILLLLSFVITVLMFSPYQDTIVNFFLTMR</sequence>
<dbReference type="STRING" id="647171.MetfoDRAFT_1864"/>
<dbReference type="PRINTS" id="PR01437">
    <property type="entry name" value="NUOXDRDTASE4"/>
</dbReference>
<comment type="subcellular location">
    <subcellularLocation>
        <location evidence="1">Cell membrane</location>
        <topology evidence="1">Multi-pass membrane protein</topology>
    </subcellularLocation>
</comment>
<dbReference type="Pfam" id="PF00361">
    <property type="entry name" value="Proton_antipo_M"/>
    <property type="match status" value="1"/>
</dbReference>
<evidence type="ECO:0000313" key="9">
    <source>
        <dbReference type="EMBL" id="EHP83803.1"/>
    </source>
</evidence>
<evidence type="ECO:0000256" key="2">
    <source>
        <dbReference type="ARBA" id="ARBA00022475"/>
    </source>
</evidence>
<evidence type="ECO:0000256" key="6">
    <source>
        <dbReference type="ARBA" id="ARBA00023136"/>
    </source>
</evidence>
<evidence type="ECO:0000256" key="3">
    <source>
        <dbReference type="ARBA" id="ARBA00022692"/>
    </source>
</evidence>
<organism evidence="9 10">
    <name type="scientific">Methanotorris formicicus Mc-S-70</name>
    <dbReference type="NCBI Taxonomy" id="647171"/>
    <lineage>
        <taxon>Archaea</taxon>
        <taxon>Methanobacteriati</taxon>
        <taxon>Methanobacteriota</taxon>
        <taxon>Methanomada group</taxon>
        <taxon>Methanococci</taxon>
        <taxon>Methanococcales</taxon>
        <taxon>Methanocaldococcaceae</taxon>
        <taxon>Methanotorris</taxon>
    </lineage>
</organism>
<dbReference type="GO" id="GO:0016491">
    <property type="term" value="F:oxidoreductase activity"/>
    <property type="evidence" value="ECO:0007669"/>
    <property type="project" value="UniProtKB-KW"/>
</dbReference>
<keyword evidence="6 7" id="KW-0472">Membrane</keyword>
<keyword evidence="9" id="KW-0830">Ubiquinone</keyword>
<name>H1L1E0_9EURY</name>
<dbReference type="AlphaFoldDB" id="H1L1E0"/>
<comment type="caution">
    <text evidence="9">The sequence shown here is derived from an EMBL/GenBank/DDBJ whole genome shotgun (WGS) entry which is preliminary data.</text>
</comment>
<dbReference type="InterPro" id="IPR052175">
    <property type="entry name" value="ComplexI-like_HydComp"/>
</dbReference>
<keyword evidence="4 7" id="KW-1133">Transmembrane helix</keyword>
<dbReference type="InterPro" id="IPR003918">
    <property type="entry name" value="NADH_UbQ_OxRdtase"/>
</dbReference>
<evidence type="ECO:0000256" key="1">
    <source>
        <dbReference type="ARBA" id="ARBA00004651"/>
    </source>
</evidence>
<dbReference type="InterPro" id="IPR001750">
    <property type="entry name" value="ND/Mrp_TM"/>
</dbReference>
<dbReference type="EMBL" id="AGJL01000072">
    <property type="protein sequence ID" value="EHP83803.1"/>
    <property type="molecule type" value="Genomic_DNA"/>
</dbReference>
<feature type="domain" description="NADH:quinone oxidoreductase/Mrp antiporter transmembrane" evidence="8">
    <location>
        <begin position="1"/>
        <end position="208"/>
    </location>
</feature>
<protein>
    <submittedName>
        <fullName evidence="9">NADH/Ubiquinone/plastoquinone (Complex I)</fullName>
    </submittedName>
</protein>
<gene>
    <name evidence="9" type="ORF">MetfoDRAFT_1864</name>
</gene>
<dbReference type="PATRIC" id="fig|647171.4.peg.1802"/>
<accession>H1L1E0</accession>
<dbReference type="GO" id="GO:0005886">
    <property type="term" value="C:plasma membrane"/>
    <property type="evidence" value="ECO:0007669"/>
    <property type="project" value="UniProtKB-SubCell"/>
</dbReference>
<feature type="transmembrane region" description="Helical" evidence="7">
    <location>
        <begin position="198"/>
        <end position="222"/>
    </location>
</feature>
<feature type="transmembrane region" description="Helical" evidence="7">
    <location>
        <begin position="242"/>
        <end position="263"/>
    </location>
</feature>
<keyword evidence="2" id="KW-1003">Cell membrane</keyword>
<evidence type="ECO:0000259" key="8">
    <source>
        <dbReference type="Pfam" id="PF00361"/>
    </source>
</evidence>
<dbReference type="PANTHER" id="PTHR42682">
    <property type="entry name" value="HYDROGENASE-4 COMPONENT F"/>
    <property type="match status" value="1"/>
</dbReference>
<feature type="transmembrane region" description="Helical" evidence="7">
    <location>
        <begin position="165"/>
        <end position="192"/>
    </location>
</feature>
<evidence type="ECO:0000256" key="4">
    <source>
        <dbReference type="ARBA" id="ARBA00022989"/>
    </source>
</evidence>
<proteinExistence type="predicted"/>
<dbReference type="GO" id="GO:0042773">
    <property type="term" value="P:ATP synthesis coupled electron transport"/>
    <property type="evidence" value="ECO:0007669"/>
    <property type="project" value="InterPro"/>
</dbReference>
<reference evidence="9 10" key="1">
    <citation type="submission" date="2011-09" db="EMBL/GenBank/DDBJ databases">
        <title>The draft genome of Methanotorris formicicus Mc-S-70.</title>
        <authorList>
            <consortium name="US DOE Joint Genome Institute (JGI-PGF)"/>
            <person name="Lucas S."/>
            <person name="Han J."/>
            <person name="Lapidus A."/>
            <person name="Cheng J.-F."/>
            <person name="Goodwin L."/>
            <person name="Pitluck S."/>
            <person name="Peters L."/>
            <person name="Land M.L."/>
            <person name="Hauser L."/>
            <person name="Sieprawska-Lupa M."/>
            <person name="Takai K."/>
            <person name="Miyazaki J."/>
            <person name="Whitman W."/>
            <person name="Woyke T.J."/>
        </authorList>
    </citation>
    <scope>NUCLEOTIDE SEQUENCE [LARGE SCALE GENOMIC DNA]</scope>
    <source>
        <strain evidence="9 10">Mc-S-70</strain>
    </source>
</reference>
<dbReference type="Proteomes" id="UP000003706">
    <property type="component" value="Unassembled WGS sequence"/>
</dbReference>
<feature type="transmembrane region" description="Helical" evidence="7">
    <location>
        <begin position="37"/>
        <end position="54"/>
    </location>
</feature>
<evidence type="ECO:0000256" key="5">
    <source>
        <dbReference type="ARBA" id="ARBA00023002"/>
    </source>
</evidence>
<feature type="transmembrane region" description="Helical" evidence="7">
    <location>
        <begin position="106"/>
        <end position="126"/>
    </location>
</feature>
<evidence type="ECO:0000313" key="10">
    <source>
        <dbReference type="Proteomes" id="UP000003706"/>
    </source>
</evidence>
<keyword evidence="3 7" id="KW-0812">Transmembrane</keyword>